<dbReference type="AlphaFoldDB" id="A0A285PYG8"/>
<dbReference type="EMBL" id="LT907978">
    <property type="protein sequence ID" value="SOB72800.1"/>
    <property type="molecule type" value="Genomic_DNA"/>
</dbReference>
<accession>A0A285PYG8</accession>
<organism evidence="2 3">
    <name type="scientific">Anaerobutyricum hallii</name>
    <dbReference type="NCBI Taxonomy" id="39488"/>
    <lineage>
        <taxon>Bacteria</taxon>
        <taxon>Bacillati</taxon>
        <taxon>Bacillota</taxon>
        <taxon>Clostridia</taxon>
        <taxon>Lachnospirales</taxon>
        <taxon>Lachnospiraceae</taxon>
        <taxon>Anaerobutyricum</taxon>
    </lineage>
</organism>
<keyword evidence="1" id="KW-0175">Coiled coil</keyword>
<proteinExistence type="predicted"/>
<name>A0A285PYG8_9FIRM</name>
<sequence length="95" mass="11180">MEEYYIGYVFDGLYPPKAAQWCNENGTCHIEANEEGKYEIVENIDREEPEHLFNDNTPSIPELNKKIEELTKQNEMLTDCVLELSDRFIHKEVEV</sequence>
<evidence type="ECO:0000313" key="2">
    <source>
        <dbReference type="EMBL" id="SOB72800.1"/>
    </source>
</evidence>
<evidence type="ECO:0000256" key="1">
    <source>
        <dbReference type="SAM" id="Coils"/>
    </source>
</evidence>
<dbReference type="RefSeq" id="WP_096240775.1">
    <property type="nucleotide sequence ID" value="NZ_LT907978.1"/>
</dbReference>
<evidence type="ECO:0000313" key="3">
    <source>
        <dbReference type="Proteomes" id="UP000217549"/>
    </source>
</evidence>
<dbReference type="KEGG" id="ehl:EHLA_2169"/>
<protein>
    <submittedName>
        <fullName evidence="2">Uncharacterized protein</fullName>
    </submittedName>
</protein>
<reference evidence="3" key="1">
    <citation type="submission" date="2017-09" db="EMBL/GenBank/DDBJ databases">
        <authorList>
            <person name="Shetty A S."/>
        </authorList>
    </citation>
    <scope>NUCLEOTIDE SEQUENCE [LARGE SCALE GENOMIC DNA]</scope>
</reference>
<keyword evidence="3" id="KW-1185">Reference proteome</keyword>
<gene>
    <name evidence="2" type="ORF">EHLA_2169</name>
</gene>
<dbReference type="Proteomes" id="UP000217549">
    <property type="component" value="Chromosome I"/>
</dbReference>
<feature type="coiled-coil region" evidence="1">
    <location>
        <begin position="60"/>
        <end position="87"/>
    </location>
</feature>